<dbReference type="GO" id="GO:0008168">
    <property type="term" value="F:methyltransferase activity"/>
    <property type="evidence" value="ECO:0007669"/>
    <property type="project" value="UniProtKB-KW"/>
</dbReference>
<comment type="caution">
    <text evidence="10">The sequence shown here is derived from an EMBL/GenBank/DDBJ whole genome shotgun (WGS) entry which is preliminary data.</text>
</comment>
<dbReference type="GO" id="GO:0016020">
    <property type="term" value="C:membrane"/>
    <property type="evidence" value="ECO:0007669"/>
    <property type="project" value="InterPro"/>
</dbReference>
<feature type="transmembrane region" description="Helical" evidence="8">
    <location>
        <begin position="471"/>
        <end position="491"/>
    </location>
</feature>
<reference evidence="10 11" key="1">
    <citation type="journal article" date="2017" name="Mycologia">
        <title>Bifiguratus adelaidae, gen. et sp. nov., a new member of Mucoromycotina in endophytic and soil-dwelling habitats.</title>
        <authorList>
            <person name="Torres-Cruz T.J."/>
            <person name="Billingsley Tobias T.L."/>
            <person name="Almatruk M."/>
            <person name="Hesse C."/>
            <person name="Kuske C.R."/>
            <person name="Desiro A."/>
            <person name="Benucci G.M."/>
            <person name="Bonito G."/>
            <person name="Stajich J.E."/>
            <person name="Dunlap C."/>
            <person name="Arnold A.E."/>
            <person name="Porras-Alfaro A."/>
        </authorList>
    </citation>
    <scope>NUCLEOTIDE SEQUENCE [LARGE SCALE GENOMIC DNA]</scope>
    <source>
        <strain evidence="10 11">AZ0501</strain>
    </source>
</reference>
<dbReference type="CDD" id="cd05833">
    <property type="entry name" value="Ribosomal_P2"/>
    <property type="match status" value="1"/>
</dbReference>
<dbReference type="Pfam" id="PF00428">
    <property type="entry name" value="Ribosomal_60s"/>
    <property type="match status" value="1"/>
</dbReference>
<proteinExistence type="inferred from homology"/>
<evidence type="ECO:0000259" key="9">
    <source>
        <dbReference type="Pfam" id="PF13649"/>
    </source>
</evidence>
<evidence type="ECO:0000256" key="5">
    <source>
        <dbReference type="ARBA" id="ARBA00022980"/>
    </source>
</evidence>
<feature type="region of interest" description="Disordered" evidence="7">
    <location>
        <begin position="65"/>
        <end position="146"/>
    </location>
</feature>
<feature type="transmembrane region" description="Helical" evidence="8">
    <location>
        <begin position="446"/>
        <end position="464"/>
    </location>
</feature>
<dbReference type="GO" id="GO:0022625">
    <property type="term" value="C:cytosolic large ribosomal subunit"/>
    <property type="evidence" value="ECO:0007669"/>
    <property type="project" value="InterPro"/>
</dbReference>
<feature type="domain" description="Methyltransferase" evidence="9">
    <location>
        <begin position="207"/>
        <end position="298"/>
    </location>
</feature>
<dbReference type="InterPro" id="IPR007277">
    <property type="entry name" value="Svp26/Tex261"/>
</dbReference>
<dbReference type="GO" id="GO:0002182">
    <property type="term" value="P:cytoplasmic translational elongation"/>
    <property type="evidence" value="ECO:0007669"/>
    <property type="project" value="InterPro"/>
</dbReference>
<organism evidence="10 11">
    <name type="scientific">Bifiguratus adelaidae</name>
    <dbReference type="NCBI Taxonomy" id="1938954"/>
    <lineage>
        <taxon>Eukaryota</taxon>
        <taxon>Fungi</taxon>
        <taxon>Fungi incertae sedis</taxon>
        <taxon>Mucoromycota</taxon>
        <taxon>Mucoromycotina</taxon>
        <taxon>Endogonomycetes</taxon>
        <taxon>Endogonales</taxon>
        <taxon>Endogonales incertae sedis</taxon>
        <taxon>Bifiguratus</taxon>
    </lineage>
</organism>
<sequence length="643" mass="70645">MKHLAAYLLLIQGGNANPSAEDIKKVLSSVGIEAEQARLDALLKDIQGKSIDELIAEGQPKLASISAGGAAPAGGAAAPAAGGAAEEAKAEEKKEEAKEESDDGICGSQVERDEEVAIDRTLKSKESPGLAHNLDRSPGSALSQQEDLEHGYHSGRVYHAEHISAYLLPNDLEEADRMQEQHWIIKEFHRGNYKAPVHQLLLDGAKVLDVGCGPGTWILDMAHDYPEATFYGIDISPTFPRDIRPRNTHFQIADILKGLPFPDNSFDYIFQRFLGLGYTPVTWKIAMKELRRVIKPGGYVELIEATFDGANAGPIYSALLEGLIATMNERNIDPTAPVHISNMLALVTDNPGTITAGKFAIKVGWGDVVGELTGRDLIRTLAGLEGGIIKHRNITPEQYAEELKQLPAEFKKHETLIYEYYAYTRISKDVLNLKTFPFISLTSPPFLASCVLVLLNHYLWFTYFSSHYEPFMDIASFFGIMVWLVPFAYFISLSANDAVLPTSDVTNPTPVQGHQALLKTILEYLPRIGTKKRDNNGVFPASSSQESFQRPPMGFAPPNETPLYTQEAEVPDYAFQPYQSQKSSQSTPSPAHSMAPPYDPRDQSARNGTAETAYAGKITPGLGNISNSSTTRVHAGRRRKYVN</sequence>
<evidence type="ECO:0000256" key="3">
    <source>
        <dbReference type="ARBA" id="ARBA00022679"/>
    </source>
</evidence>
<dbReference type="Gene3D" id="3.40.50.150">
    <property type="entry name" value="Vaccinia Virus protein VP39"/>
    <property type="match status" value="1"/>
</dbReference>
<dbReference type="FunFam" id="1.10.10.1410:FF:000002">
    <property type="entry name" value="60S acidic ribosomal protein P2"/>
    <property type="match status" value="1"/>
</dbReference>
<dbReference type="GO" id="GO:0003735">
    <property type="term" value="F:structural constituent of ribosome"/>
    <property type="evidence" value="ECO:0007669"/>
    <property type="project" value="InterPro"/>
</dbReference>
<evidence type="ECO:0000313" key="10">
    <source>
        <dbReference type="EMBL" id="OZJ06044.1"/>
    </source>
</evidence>
<evidence type="ECO:0000256" key="1">
    <source>
        <dbReference type="ARBA" id="ARBA00005436"/>
    </source>
</evidence>
<dbReference type="CDD" id="cd02440">
    <property type="entry name" value="AdoMet_MTases"/>
    <property type="match status" value="1"/>
</dbReference>
<dbReference type="SUPFAM" id="SSF53335">
    <property type="entry name" value="S-adenosyl-L-methionine-dependent methyltransferases"/>
    <property type="match status" value="1"/>
</dbReference>
<feature type="compositionally biased region" description="Basic and acidic residues" evidence="7">
    <location>
        <begin position="115"/>
        <end position="126"/>
    </location>
</feature>
<dbReference type="PANTHER" id="PTHR21141:SF5">
    <property type="entry name" value="LARGE RIBOSOMAL SUBUNIT PROTEIN P2"/>
    <property type="match status" value="1"/>
</dbReference>
<gene>
    <name evidence="10" type="ORF">BZG36_01146</name>
</gene>
<evidence type="ECO:0000256" key="4">
    <source>
        <dbReference type="ARBA" id="ARBA00022691"/>
    </source>
</evidence>
<dbReference type="InterPro" id="IPR027534">
    <property type="entry name" value="Ribosomal_P1/P2"/>
</dbReference>
<keyword evidence="5" id="KW-0689">Ribosomal protein</keyword>
<dbReference type="InterPro" id="IPR029063">
    <property type="entry name" value="SAM-dependent_MTases_sf"/>
</dbReference>
<dbReference type="OrthoDB" id="2013972at2759"/>
<keyword evidence="8" id="KW-0812">Transmembrane</keyword>
<feature type="compositionally biased region" description="Basic and acidic residues" evidence="7">
    <location>
        <begin position="86"/>
        <end position="97"/>
    </location>
</feature>
<dbReference type="HAMAP" id="MF_01478">
    <property type="entry name" value="Ribosomal_L12_arch"/>
    <property type="match status" value="1"/>
</dbReference>
<evidence type="ECO:0000256" key="8">
    <source>
        <dbReference type="SAM" id="Phobius"/>
    </source>
</evidence>
<evidence type="ECO:0000256" key="2">
    <source>
        <dbReference type="ARBA" id="ARBA00022603"/>
    </source>
</evidence>
<dbReference type="GO" id="GO:0032259">
    <property type="term" value="P:methylation"/>
    <property type="evidence" value="ECO:0007669"/>
    <property type="project" value="UniProtKB-KW"/>
</dbReference>
<dbReference type="GO" id="GO:0006888">
    <property type="term" value="P:endoplasmic reticulum to Golgi vesicle-mediated transport"/>
    <property type="evidence" value="ECO:0007669"/>
    <property type="project" value="InterPro"/>
</dbReference>
<dbReference type="InterPro" id="IPR038716">
    <property type="entry name" value="P1/P2_N_sf"/>
</dbReference>
<feature type="region of interest" description="Disordered" evidence="7">
    <location>
        <begin position="533"/>
        <end position="562"/>
    </location>
</feature>
<keyword evidence="11" id="KW-1185">Reference proteome</keyword>
<accession>A0A261Y6D0</accession>
<dbReference type="EMBL" id="MVBO01000007">
    <property type="protein sequence ID" value="OZJ06044.1"/>
    <property type="molecule type" value="Genomic_DNA"/>
</dbReference>
<keyword evidence="2" id="KW-0489">Methyltransferase</keyword>
<dbReference type="Proteomes" id="UP000242875">
    <property type="component" value="Unassembled WGS sequence"/>
</dbReference>
<dbReference type="Pfam" id="PF13649">
    <property type="entry name" value="Methyltransf_25"/>
    <property type="match status" value="1"/>
</dbReference>
<dbReference type="AlphaFoldDB" id="A0A261Y6D0"/>
<dbReference type="Gene3D" id="1.10.10.1410">
    <property type="match status" value="1"/>
</dbReference>
<feature type="compositionally biased region" description="Low complexity" evidence="7">
    <location>
        <begin position="577"/>
        <end position="590"/>
    </location>
</feature>
<feature type="region of interest" description="Disordered" evidence="7">
    <location>
        <begin position="577"/>
        <end position="643"/>
    </location>
</feature>
<evidence type="ECO:0000256" key="6">
    <source>
        <dbReference type="ARBA" id="ARBA00023274"/>
    </source>
</evidence>
<protein>
    <recommendedName>
        <fullName evidence="9">Methyltransferase domain-containing protein</fullName>
    </recommendedName>
</protein>
<dbReference type="Pfam" id="PF04148">
    <property type="entry name" value="Erv26"/>
    <property type="match status" value="1"/>
</dbReference>
<keyword evidence="8" id="KW-1133">Transmembrane helix</keyword>
<feature type="compositionally biased region" description="Basic residues" evidence="7">
    <location>
        <begin position="634"/>
        <end position="643"/>
    </location>
</feature>
<feature type="compositionally biased region" description="Low complexity" evidence="7">
    <location>
        <begin position="67"/>
        <end position="85"/>
    </location>
</feature>
<dbReference type="PANTHER" id="PTHR21141">
    <property type="entry name" value="60S ACIDIC RIBOSOMAL PROTEIN FAMILY MEMBER"/>
    <property type="match status" value="1"/>
</dbReference>
<dbReference type="PROSITE" id="PS01184">
    <property type="entry name" value="UBIE_2"/>
    <property type="match status" value="1"/>
</dbReference>
<evidence type="ECO:0000256" key="7">
    <source>
        <dbReference type="SAM" id="MobiDB-lite"/>
    </source>
</evidence>
<keyword evidence="3" id="KW-0808">Transferase</keyword>
<name>A0A261Y6D0_9FUNG</name>
<keyword evidence="6" id="KW-0687">Ribonucleoprotein</keyword>
<keyword evidence="4" id="KW-0949">S-adenosyl-L-methionine</keyword>
<dbReference type="InterPro" id="IPR044076">
    <property type="entry name" value="Ribosomal_P2"/>
</dbReference>
<evidence type="ECO:0000313" key="11">
    <source>
        <dbReference type="Proteomes" id="UP000242875"/>
    </source>
</evidence>
<dbReference type="GO" id="GO:0097020">
    <property type="term" value="F:COPII receptor activity"/>
    <property type="evidence" value="ECO:0007669"/>
    <property type="project" value="InterPro"/>
</dbReference>
<comment type="similarity">
    <text evidence="1">Belongs to the eukaryotic ribosomal protein P1/P2 family.</text>
</comment>
<dbReference type="InterPro" id="IPR041698">
    <property type="entry name" value="Methyltransf_25"/>
</dbReference>
<keyword evidence="8" id="KW-0472">Membrane</keyword>
<dbReference type="InterPro" id="IPR023576">
    <property type="entry name" value="UbiE/COQ5_MeTrFase_CS"/>
</dbReference>